<dbReference type="Proteomes" id="UP000676336">
    <property type="component" value="Unassembled WGS sequence"/>
</dbReference>
<proteinExistence type="predicted"/>
<sequence>MQLYIAAIIWYCYGYITALTMARNIGTISSRSDDSNVIIGEMYSPPKYE</sequence>
<reference evidence="1" key="1">
    <citation type="submission" date="2021-02" db="EMBL/GenBank/DDBJ databases">
        <authorList>
            <person name="Nowell W R."/>
        </authorList>
    </citation>
    <scope>NUCLEOTIDE SEQUENCE</scope>
</reference>
<evidence type="ECO:0000313" key="2">
    <source>
        <dbReference type="Proteomes" id="UP000676336"/>
    </source>
</evidence>
<dbReference type="EMBL" id="CAJOBI010167859">
    <property type="protein sequence ID" value="CAF4877274.1"/>
    <property type="molecule type" value="Genomic_DNA"/>
</dbReference>
<evidence type="ECO:0000313" key="1">
    <source>
        <dbReference type="EMBL" id="CAF4877274.1"/>
    </source>
</evidence>
<protein>
    <submittedName>
        <fullName evidence="1">Uncharacterized protein</fullName>
    </submittedName>
</protein>
<dbReference type="AlphaFoldDB" id="A0A8S3C688"/>
<name>A0A8S3C688_9BILA</name>
<feature type="non-terminal residue" evidence="1">
    <location>
        <position position="1"/>
    </location>
</feature>
<comment type="caution">
    <text evidence="1">The sequence shown here is derived from an EMBL/GenBank/DDBJ whole genome shotgun (WGS) entry which is preliminary data.</text>
</comment>
<organism evidence="1 2">
    <name type="scientific">Rotaria magnacalcarata</name>
    <dbReference type="NCBI Taxonomy" id="392030"/>
    <lineage>
        <taxon>Eukaryota</taxon>
        <taxon>Metazoa</taxon>
        <taxon>Spiralia</taxon>
        <taxon>Gnathifera</taxon>
        <taxon>Rotifera</taxon>
        <taxon>Eurotatoria</taxon>
        <taxon>Bdelloidea</taxon>
        <taxon>Philodinida</taxon>
        <taxon>Philodinidae</taxon>
        <taxon>Rotaria</taxon>
    </lineage>
</organism>
<gene>
    <name evidence="1" type="ORF">SMN809_LOCUS50647</name>
</gene>
<accession>A0A8S3C688</accession>